<dbReference type="Proteomes" id="UP000622687">
    <property type="component" value="Unassembled WGS sequence"/>
</dbReference>
<name>A0A934HXA9_9CLOT</name>
<dbReference type="HAMAP" id="MF_01114">
    <property type="entry name" value="RecX"/>
    <property type="match status" value="1"/>
</dbReference>
<dbReference type="Pfam" id="PF21982">
    <property type="entry name" value="RecX_HTH1"/>
    <property type="match status" value="1"/>
</dbReference>
<gene>
    <name evidence="5 9" type="primary">recX</name>
    <name evidence="9" type="ORF">I6U51_13540</name>
</gene>
<dbReference type="EMBL" id="JAEEGB010000015">
    <property type="protein sequence ID" value="MBI6873724.1"/>
    <property type="molecule type" value="Genomic_DNA"/>
</dbReference>
<feature type="domain" description="RecX third three-helical" evidence="7">
    <location>
        <begin position="228"/>
        <end position="276"/>
    </location>
</feature>
<dbReference type="InterPro" id="IPR003783">
    <property type="entry name" value="Regulatory_RecX"/>
</dbReference>
<reference evidence="9" key="1">
    <citation type="submission" date="2020-12" db="EMBL/GenBank/DDBJ databases">
        <title>Clostridium thailandense sp. nov., a novel acetogenic bacterium isolated from peat land soil in Thailand.</title>
        <authorList>
            <person name="Chaikitkaew S."/>
            <person name="Birkeland N.K."/>
        </authorList>
    </citation>
    <scope>NUCLEOTIDE SEQUENCE</scope>
    <source>
        <strain evidence="9">DSM 17425</strain>
    </source>
</reference>
<dbReference type="InterPro" id="IPR036388">
    <property type="entry name" value="WH-like_DNA-bd_sf"/>
</dbReference>
<dbReference type="PANTHER" id="PTHR33602">
    <property type="entry name" value="REGULATORY PROTEIN RECX FAMILY PROTEIN"/>
    <property type="match status" value="1"/>
</dbReference>
<organism evidence="9 10">
    <name type="scientific">Clostridium aciditolerans</name>
    <dbReference type="NCBI Taxonomy" id="339861"/>
    <lineage>
        <taxon>Bacteria</taxon>
        <taxon>Bacillati</taxon>
        <taxon>Bacillota</taxon>
        <taxon>Clostridia</taxon>
        <taxon>Eubacteriales</taxon>
        <taxon>Clostridiaceae</taxon>
        <taxon>Clostridium</taxon>
    </lineage>
</organism>
<dbReference type="NCBIfam" id="NF001058">
    <property type="entry name" value="PRK00117.4-1"/>
    <property type="match status" value="1"/>
</dbReference>
<evidence type="ECO:0000256" key="5">
    <source>
        <dbReference type="HAMAP-Rule" id="MF_01114"/>
    </source>
</evidence>
<dbReference type="GO" id="GO:0006282">
    <property type="term" value="P:regulation of DNA repair"/>
    <property type="evidence" value="ECO:0007669"/>
    <property type="project" value="UniProtKB-UniRule"/>
</dbReference>
<comment type="function">
    <text evidence="5">Modulates RecA activity.</text>
</comment>
<comment type="caution">
    <text evidence="9">The sequence shown here is derived from an EMBL/GenBank/DDBJ whole genome shotgun (WGS) entry which is preliminary data.</text>
</comment>
<protein>
    <recommendedName>
        <fullName evidence="3 5">Regulatory protein RecX</fullName>
    </recommendedName>
</protein>
<evidence type="ECO:0000259" key="6">
    <source>
        <dbReference type="Pfam" id="PF02631"/>
    </source>
</evidence>
<evidence type="ECO:0000256" key="3">
    <source>
        <dbReference type="ARBA" id="ARBA00018111"/>
    </source>
</evidence>
<comment type="subcellular location">
    <subcellularLocation>
        <location evidence="1 5">Cytoplasm</location>
    </subcellularLocation>
</comment>
<keyword evidence="4 5" id="KW-0963">Cytoplasm</keyword>
<dbReference type="Pfam" id="PF21981">
    <property type="entry name" value="RecX_HTH3"/>
    <property type="match status" value="2"/>
</dbReference>
<evidence type="ECO:0000256" key="4">
    <source>
        <dbReference type="ARBA" id="ARBA00022490"/>
    </source>
</evidence>
<dbReference type="RefSeq" id="WP_211143152.1">
    <property type="nucleotide sequence ID" value="NZ_JAEEGB010000015.1"/>
</dbReference>
<dbReference type="Gene3D" id="1.10.10.10">
    <property type="entry name" value="Winged helix-like DNA-binding domain superfamily/Winged helix DNA-binding domain"/>
    <property type="match status" value="4"/>
</dbReference>
<feature type="domain" description="RecX third three-helical" evidence="7">
    <location>
        <begin position="159"/>
        <end position="206"/>
    </location>
</feature>
<dbReference type="InterPro" id="IPR053926">
    <property type="entry name" value="RecX_HTH_1st"/>
</dbReference>
<dbReference type="InterPro" id="IPR053925">
    <property type="entry name" value="RecX_HTH_3rd"/>
</dbReference>
<dbReference type="Pfam" id="PF02631">
    <property type="entry name" value="RecX_HTH2"/>
    <property type="match status" value="1"/>
</dbReference>
<evidence type="ECO:0000256" key="1">
    <source>
        <dbReference type="ARBA" id="ARBA00004496"/>
    </source>
</evidence>
<accession>A0A934HXA9</accession>
<dbReference type="AlphaFoldDB" id="A0A934HXA9"/>
<comment type="similarity">
    <text evidence="2 5">Belongs to the RecX family.</text>
</comment>
<evidence type="ECO:0000259" key="8">
    <source>
        <dbReference type="Pfam" id="PF21982"/>
    </source>
</evidence>
<dbReference type="GO" id="GO:0005737">
    <property type="term" value="C:cytoplasm"/>
    <property type="evidence" value="ECO:0007669"/>
    <property type="project" value="UniProtKB-SubCell"/>
</dbReference>
<feature type="domain" description="RecX second three-helical" evidence="6">
    <location>
        <begin position="112"/>
        <end position="151"/>
    </location>
</feature>
<dbReference type="InterPro" id="IPR053924">
    <property type="entry name" value="RecX_HTH_2nd"/>
</dbReference>
<evidence type="ECO:0000259" key="7">
    <source>
        <dbReference type="Pfam" id="PF21981"/>
    </source>
</evidence>
<dbReference type="PANTHER" id="PTHR33602:SF1">
    <property type="entry name" value="REGULATORY PROTEIN RECX FAMILY PROTEIN"/>
    <property type="match status" value="1"/>
</dbReference>
<evidence type="ECO:0000256" key="2">
    <source>
        <dbReference type="ARBA" id="ARBA00009695"/>
    </source>
</evidence>
<evidence type="ECO:0000313" key="10">
    <source>
        <dbReference type="Proteomes" id="UP000622687"/>
    </source>
</evidence>
<proteinExistence type="inferred from homology"/>
<feature type="domain" description="RecX first three-helical" evidence="8">
    <location>
        <begin position="66"/>
        <end position="103"/>
    </location>
</feature>
<keyword evidence="10" id="KW-1185">Reference proteome</keyword>
<sequence length="285" mass="34067">MNKDKYVITKIEVQKRNKDRVNIYINDEFAFACSAELVYTHSLSKDKIIEKDNLEEIVNEDNYIKCKNTSLKMIEKSYKTEKQITDKLIEKGYDEKVIERTKEFLKQYDFINDNKYAQMYIKDKMNSQGRNKIKYALINKGISEEIINEKLCYINKESEESSALKLAEKKYNLLIKSEQDIRNINKKLREYLIRKGYNLDIVQSILNQVVKQDINNIYENEAEDKVNEDIDKLYELAEKRYRILIKSESDVRKLYKKLGDYLLRRGYSWNDIKAALNNIIKDYYI</sequence>
<evidence type="ECO:0000313" key="9">
    <source>
        <dbReference type="EMBL" id="MBI6873724.1"/>
    </source>
</evidence>
<dbReference type="NCBIfam" id="NF010732">
    <property type="entry name" value="PRK14134.1"/>
    <property type="match status" value="1"/>
</dbReference>